<organism evidence="2 3">
    <name type="scientific">Candidatus Planktophila versatilis</name>
    <dbReference type="NCBI Taxonomy" id="1884905"/>
    <lineage>
        <taxon>Bacteria</taxon>
        <taxon>Bacillati</taxon>
        <taxon>Actinomycetota</taxon>
        <taxon>Actinomycetes</taxon>
        <taxon>Candidatus Nanopelagicales</taxon>
        <taxon>Candidatus Nanopelagicaceae</taxon>
        <taxon>Candidatus Planktophila</taxon>
    </lineage>
</organism>
<name>A0ABM6MD50_9ACTN</name>
<feature type="domain" description="Treble clef zinc finger" evidence="1">
    <location>
        <begin position="245"/>
        <end position="288"/>
    </location>
</feature>
<dbReference type="Pfam" id="PF14311">
    <property type="entry name" value="DUF4379"/>
    <property type="match status" value="7"/>
</dbReference>
<feature type="domain" description="Treble clef zinc finger" evidence="1">
    <location>
        <begin position="179"/>
        <end position="222"/>
    </location>
</feature>
<dbReference type="EMBL" id="CP016774">
    <property type="protein sequence ID" value="ASY16833.1"/>
    <property type="molecule type" value="Genomic_DNA"/>
</dbReference>
<gene>
    <name evidence="2" type="ORF">A1sIA79_00940</name>
</gene>
<feature type="domain" description="Treble clef zinc finger" evidence="1">
    <location>
        <begin position="108"/>
        <end position="155"/>
    </location>
</feature>
<dbReference type="PANTHER" id="PTHR37317">
    <property type="entry name" value="BLR8090 PROTEIN"/>
    <property type="match status" value="1"/>
</dbReference>
<evidence type="ECO:0000313" key="2">
    <source>
        <dbReference type="EMBL" id="ASY16833.1"/>
    </source>
</evidence>
<evidence type="ECO:0000313" key="3">
    <source>
        <dbReference type="Proteomes" id="UP000217177"/>
    </source>
</evidence>
<dbReference type="Proteomes" id="UP000217177">
    <property type="component" value="Chromosome"/>
</dbReference>
<protein>
    <submittedName>
        <fullName evidence="2">DUF4379 domain-containing protein</fullName>
    </submittedName>
</protein>
<dbReference type="InterPro" id="IPR025487">
    <property type="entry name" value="DUF4379"/>
</dbReference>
<feature type="domain" description="Treble clef zinc finger" evidence="1">
    <location>
        <begin position="444"/>
        <end position="485"/>
    </location>
</feature>
<feature type="domain" description="Treble clef zinc finger" evidence="1">
    <location>
        <begin position="312"/>
        <end position="355"/>
    </location>
</feature>
<feature type="domain" description="Treble clef zinc finger" evidence="1">
    <location>
        <begin position="379"/>
        <end position="421"/>
    </location>
</feature>
<sequence>MSLRTHRGTGCPICANRKVLKGFNDLATTHPDLAKEAVDWDPSTVIAGSHKKLKWRCKYLHIFETTVGSRSGKHKSGCPVCVNQKLFVGFNDIGTTRPDLAIEADGWDPATVITGSNKKFTWKCKLGHRYSATISDRMGNEKKQHKGTDCPFCANQKVLIGFNDLKTTHPQIAKEADGWDPSTVIAGTSQKRNWRCPQNHTYSTGVSLRALRGYQCPVCANKNVLPGFNDLATTDPEVAVSAFNWDPRTVTRGSSKKRQWTCSEGHIFESPPMARTGENRSNCPYCAHQKVFAGFNDFVTTNPEAAKEADGWDPTELIGGSKVVKDWKCSKGHSYRMSIFNRNRAQIGCPFCGNRKALKNFNDLATTHPKLALEADGWDPTTVIASSEQKFKWKCSKGHSYSSVLSSRAYAGNGCPVCANRIVVSGINDLATTHPEIAKQADGWDPSIVSYGNETKKWWLCSEGHRFKNSPNGRTMGRGCPSCAESGFDPNKDAFLYFLEHPNWVMYQIGITNTPESRFKKHKRLGWNVLELRGPMDGHLTQQWESAILRMLKARGADLSNAKIAGKFDGYSEAWSKSTFEVKSIKELMRLTEEFEA</sequence>
<proteinExistence type="predicted"/>
<keyword evidence="3" id="KW-1185">Reference proteome</keyword>
<feature type="domain" description="Treble clef zinc finger" evidence="1">
    <location>
        <begin position="39"/>
        <end position="83"/>
    </location>
</feature>
<evidence type="ECO:0000259" key="1">
    <source>
        <dbReference type="Pfam" id="PF14311"/>
    </source>
</evidence>
<reference evidence="2 3" key="1">
    <citation type="submission" date="2016-07" db="EMBL/GenBank/DDBJ databases">
        <title>High microdiversification within the ubiquitous acI lineage of Actinobacteria.</title>
        <authorList>
            <person name="Neuenschwander S.M."/>
            <person name="Salcher M."/>
            <person name="Ghai R."/>
            <person name="Pernthaler J."/>
        </authorList>
    </citation>
    <scope>NUCLEOTIDE SEQUENCE [LARGE SCALE GENOMIC DNA]</scope>
    <source>
        <strain evidence="2">MMS-IA-79</strain>
    </source>
</reference>
<accession>A0ABM6MD50</accession>
<dbReference type="PANTHER" id="PTHR37317:SF1">
    <property type="entry name" value="ZINC-RIBBON DOMAIN-CONTAINING PROTEIN-RELATED"/>
    <property type="match status" value="1"/>
</dbReference>